<dbReference type="InterPro" id="IPR010998">
    <property type="entry name" value="Integrase_recombinase_N"/>
</dbReference>
<dbReference type="PROSITE" id="PS51898">
    <property type="entry name" value="TYR_RECOMBINASE"/>
    <property type="match status" value="1"/>
</dbReference>
<dbReference type="Gene3D" id="1.10.443.10">
    <property type="entry name" value="Intergrase catalytic core"/>
    <property type="match status" value="1"/>
</dbReference>
<dbReference type="InterPro" id="IPR013762">
    <property type="entry name" value="Integrase-like_cat_sf"/>
</dbReference>
<dbReference type="GeneID" id="74529640"/>
<dbReference type="PANTHER" id="PTHR30349">
    <property type="entry name" value="PHAGE INTEGRASE-RELATED"/>
    <property type="match status" value="1"/>
</dbReference>
<dbReference type="EMBL" id="CP078063">
    <property type="protein sequence ID" value="UVE49630.1"/>
    <property type="molecule type" value="Genomic_DNA"/>
</dbReference>
<protein>
    <submittedName>
        <fullName evidence="7">Tyrosine-type recombinase/integrase</fullName>
    </submittedName>
</protein>
<evidence type="ECO:0000313" key="8">
    <source>
        <dbReference type="Proteomes" id="UP001058330"/>
    </source>
</evidence>
<feature type="domain" description="Tyr recombinase" evidence="5">
    <location>
        <begin position="127"/>
        <end position="344"/>
    </location>
</feature>
<reference evidence="7" key="1">
    <citation type="submission" date="2021-07" db="EMBL/GenBank/DDBJ databases">
        <title>Studies on halocins as antimicrobial molecules from haloarchaea.</title>
        <authorList>
            <person name="Kumar S."/>
            <person name="Khare S.K."/>
        </authorList>
    </citation>
    <scope>NUCLEOTIDE SEQUENCE</scope>
    <source>
        <strain evidence="7">NCIM 5678</strain>
    </source>
</reference>
<dbReference type="InterPro" id="IPR050090">
    <property type="entry name" value="Tyrosine_recombinase_XerCD"/>
</dbReference>
<gene>
    <name evidence="7" type="ORF">KU306_12000</name>
</gene>
<dbReference type="PROSITE" id="PS51900">
    <property type="entry name" value="CB"/>
    <property type="match status" value="1"/>
</dbReference>
<dbReference type="InterPro" id="IPR002104">
    <property type="entry name" value="Integrase_catalytic"/>
</dbReference>
<name>A0ABY5RC75_HALLR</name>
<evidence type="ECO:0000256" key="2">
    <source>
        <dbReference type="ARBA" id="ARBA00023125"/>
    </source>
</evidence>
<evidence type="ECO:0000313" key="7">
    <source>
        <dbReference type="EMBL" id="UVE49630.1"/>
    </source>
</evidence>
<dbReference type="PANTHER" id="PTHR30349:SF41">
    <property type="entry name" value="INTEGRASE_RECOMBINASE PROTEIN MJ0367-RELATED"/>
    <property type="match status" value="1"/>
</dbReference>
<dbReference type="RefSeq" id="WP_258302053.1">
    <property type="nucleotide sequence ID" value="NZ_CP078063.1"/>
</dbReference>
<evidence type="ECO:0000256" key="1">
    <source>
        <dbReference type="ARBA" id="ARBA00022908"/>
    </source>
</evidence>
<keyword evidence="8" id="KW-1185">Reference proteome</keyword>
<keyword evidence="2 4" id="KW-0238">DNA-binding</keyword>
<dbReference type="InterPro" id="IPR044068">
    <property type="entry name" value="CB"/>
</dbReference>
<evidence type="ECO:0000256" key="4">
    <source>
        <dbReference type="PROSITE-ProRule" id="PRU01248"/>
    </source>
</evidence>
<dbReference type="InterPro" id="IPR011010">
    <property type="entry name" value="DNA_brk_join_enz"/>
</dbReference>
<proteinExistence type="predicted"/>
<keyword evidence="3" id="KW-0233">DNA recombination</keyword>
<feature type="domain" description="Core-binding (CB)" evidence="6">
    <location>
        <begin position="8"/>
        <end position="103"/>
    </location>
</feature>
<accession>A0ABY5RC75</accession>
<sequence length="349" mass="40429">MSVKLEPLEPELAVQMYLDARRDELADWTLKSHKYRLSAFVQWCEENDVGNLNDLNGRDLYRFRVWRREGNFDADDGEEPKEIAPVTLKSQLTTLRAFLRFAANVNAVPEDFYERVALPKISGTDDVSDSTLEPDRATAILDYLYRYHYASRKHVEFALLWDTGARMGAIRGLDLRDLELDSRTPTVRYVHRPEQGTPIKNGERGERYNSVSDRVAEMLQAYIDGPRVDAKDDFGRRPLLTTHHGRVSASAIRQDVYSVTRPCWINEGCPHNRDLDTCEAVDLNHVSKCPSSRSPHDVRKGVVTLYRREEVPRRVVSDRLDASDHVLDKHYDKRGERERAEQRRNHLPW</sequence>
<dbReference type="SUPFAM" id="SSF56349">
    <property type="entry name" value="DNA breaking-rejoining enzymes"/>
    <property type="match status" value="1"/>
</dbReference>
<organism evidence="7 8">
    <name type="scientific">Haloferax larsenii</name>
    <dbReference type="NCBI Taxonomy" id="302484"/>
    <lineage>
        <taxon>Archaea</taxon>
        <taxon>Methanobacteriati</taxon>
        <taxon>Methanobacteriota</taxon>
        <taxon>Stenosarchaea group</taxon>
        <taxon>Halobacteria</taxon>
        <taxon>Halobacteriales</taxon>
        <taxon>Haloferacaceae</taxon>
        <taxon>Haloferax</taxon>
    </lineage>
</organism>
<evidence type="ECO:0000259" key="6">
    <source>
        <dbReference type="PROSITE" id="PS51900"/>
    </source>
</evidence>
<dbReference type="Gene3D" id="1.10.150.130">
    <property type="match status" value="1"/>
</dbReference>
<evidence type="ECO:0000259" key="5">
    <source>
        <dbReference type="PROSITE" id="PS51898"/>
    </source>
</evidence>
<dbReference type="Proteomes" id="UP001058330">
    <property type="component" value="Chromosome"/>
</dbReference>
<keyword evidence="1" id="KW-0229">DNA integration</keyword>
<evidence type="ECO:0000256" key="3">
    <source>
        <dbReference type="ARBA" id="ARBA00023172"/>
    </source>
</evidence>